<comment type="subcellular location">
    <subcellularLocation>
        <location evidence="1">Cell membrane</location>
    </subcellularLocation>
</comment>
<dbReference type="InterPro" id="IPR017896">
    <property type="entry name" value="4Fe4S_Fe-S-bd"/>
</dbReference>
<sequence>MAAKGLHPVQIARRISLGIVLIGFTAITILHQKLQGIPSVDALDPFGGLETLMKFIAGGEFIKRINPGNIVLFGAVVALGLVLSRFFCGWFCAFGALQGVFGWIGKKVFKRRFEVPQKIDRVLRWVKYPLLVGILYFTWTTASLVIRPYDPLAAYGYLSAGFSELWTEFGVGLIILILILVGSMFYDRVFCKYVCPLGAVNAILSRVPLFRIKRVENTCISCSKCDKVCPMNVEVSTVQAINSPECIACMECITVCPTKKPSLVATLGGKAVKLWTVVIIGLAIYVAAALIGQATGMMQFEAPKLTDLATKGAINVADIKGSSTYAEVSAAFGIETERLYRELGLDMKKVPETTKLKDTAAVLGIEEFETDTVRFAVAKILGVPYAGESAETSAEVKPNTKPEVQETVPSPVATPGPAPAPAAAPAVAQQPAFTVPADFVLEGTMTIQDVAKALSVSTKQIIEKLGLPADISVDKPLKDMKDQYGYSMATLKEKIKQ</sequence>
<evidence type="ECO:0000256" key="8">
    <source>
        <dbReference type="SAM" id="Phobius"/>
    </source>
</evidence>
<feature type="transmembrane region" description="Helical" evidence="8">
    <location>
        <begin position="12"/>
        <end position="31"/>
    </location>
</feature>
<evidence type="ECO:0000313" key="10">
    <source>
        <dbReference type="EMBL" id="HFH28771.1"/>
    </source>
</evidence>
<comment type="caution">
    <text evidence="10">The sequence shown here is derived from an EMBL/GenBank/DDBJ whole genome shotgun (WGS) entry which is preliminary data.</text>
</comment>
<dbReference type="PROSITE" id="PS51379">
    <property type="entry name" value="4FE4S_FER_2"/>
    <property type="match status" value="2"/>
</dbReference>
<gene>
    <name evidence="10" type="ORF">ENS59_04575</name>
</gene>
<accession>A0A7C3E6D2</accession>
<evidence type="ECO:0000256" key="6">
    <source>
        <dbReference type="ARBA" id="ARBA00023136"/>
    </source>
</evidence>
<feature type="compositionally biased region" description="Pro residues" evidence="7">
    <location>
        <begin position="412"/>
        <end position="422"/>
    </location>
</feature>
<feature type="domain" description="4Fe-4S ferredoxin-type" evidence="9">
    <location>
        <begin position="210"/>
        <end position="233"/>
    </location>
</feature>
<dbReference type="AlphaFoldDB" id="A0A7C3E6D2"/>
<name>A0A7C3E6D2_9SPIR</name>
<keyword evidence="8" id="KW-1133">Transmembrane helix</keyword>
<dbReference type="PANTHER" id="PTHR30224">
    <property type="entry name" value="ELECTRON TRANSPORT PROTEIN"/>
    <property type="match status" value="1"/>
</dbReference>
<evidence type="ECO:0000256" key="1">
    <source>
        <dbReference type="ARBA" id="ARBA00004236"/>
    </source>
</evidence>
<dbReference type="InterPro" id="IPR017900">
    <property type="entry name" value="4Fe4S_Fe_S_CS"/>
</dbReference>
<dbReference type="Pfam" id="PF12801">
    <property type="entry name" value="Fer4_5"/>
    <property type="match status" value="2"/>
</dbReference>
<keyword evidence="2" id="KW-1003">Cell membrane</keyword>
<feature type="transmembrane region" description="Helical" evidence="8">
    <location>
        <begin position="274"/>
        <end position="294"/>
    </location>
</feature>
<dbReference type="EMBL" id="DSVL01000140">
    <property type="protein sequence ID" value="HFH28771.1"/>
    <property type="molecule type" value="Genomic_DNA"/>
</dbReference>
<evidence type="ECO:0000259" key="9">
    <source>
        <dbReference type="PROSITE" id="PS51379"/>
    </source>
</evidence>
<organism evidence="10">
    <name type="scientific">Gracilinema caldarium</name>
    <dbReference type="NCBI Taxonomy" id="215591"/>
    <lineage>
        <taxon>Bacteria</taxon>
        <taxon>Pseudomonadati</taxon>
        <taxon>Spirochaetota</taxon>
        <taxon>Spirochaetia</taxon>
        <taxon>Spirochaetales</taxon>
        <taxon>Breznakiellaceae</taxon>
        <taxon>Gracilinema</taxon>
    </lineage>
</organism>
<evidence type="ECO:0000256" key="5">
    <source>
        <dbReference type="ARBA" id="ARBA00023014"/>
    </source>
</evidence>
<keyword evidence="6 8" id="KW-0472">Membrane</keyword>
<keyword evidence="5" id="KW-0411">Iron-sulfur</keyword>
<feature type="transmembrane region" description="Helical" evidence="8">
    <location>
        <begin position="125"/>
        <end position="146"/>
    </location>
</feature>
<feature type="transmembrane region" description="Helical" evidence="8">
    <location>
        <begin position="71"/>
        <end position="104"/>
    </location>
</feature>
<reference evidence="10" key="1">
    <citation type="journal article" date="2020" name="mSystems">
        <title>Genome- and Community-Level Interaction Insights into Carbon Utilization and Element Cycling Functions of Hydrothermarchaeota in Hydrothermal Sediment.</title>
        <authorList>
            <person name="Zhou Z."/>
            <person name="Liu Y."/>
            <person name="Xu W."/>
            <person name="Pan J."/>
            <person name="Luo Z.H."/>
            <person name="Li M."/>
        </authorList>
    </citation>
    <scope>NUCLEOTIDE SEQUENCE [LARGE SCALE GENOMIC DNA]</scope>
    <source>
        <strain evidence="10">SpSt-503</strain>
    </source>
</reference>
<protein>
    <submittedName>
        <fullName evidence="10">4Fe-4S binding protein</fullName>
    </submittedName>
</protein>
<keyword evidence="4" id="KW-0408">Iron</keyword>
<dbReference type="PROSITE" id="PS00198">
    <property type="entry name" value="4FE4S_FER_1"/>
    <property type="match status" value="1"/>
</dbReference>
<keyword evidence="8" id="KW-0812">Transmembrane</keyword>
<proteinExistence type="predicted"/>
<dbReference type="SUPFAM" id="SSF54862">
    <property type="entry name" value="4Fe-4S ferredoxins"/>
    <property type="match status" value="1"/>
</dbReference>
<feature type="transmembrane region" description="Helical" evidence="8">
    <location>
        <begin position="166"/>
        <end position="186"/>
    </location>
</feature>
<dbReference type="GO" id="GO:0051536">
    <property type="term" value="F:iron-sulfur cluster binding"/>
    <property type="evidence" value="ECO:0007669"/>
    <property type="project" value="UniProtKB-KW"/>
</dbReference>
<dbReference type="InterPro" id="IPR052378">
    <property type="entry name" value="NosR_regulator"/>
</dbReference>
<dbReference type="GO" id="GO:0046872">
    <property type="term" value="F:metal ion binding"/>
    <property type="evidence" value="ECO:0007669"/>
    <property type="project" value="UniProtKB-KW"/>
</dbReference>
<feature type="region of interest" description="Disordered" evidence="7">
    <location>
        <begin position="391"/>
        <end position="425"/>
    </location>
</feature>
<evidence type="ECO:0000256" key="4">
    <source>
        <dbReference type="ARBA" id="ARBA00023004"/>
    </source>
</evidence>
<feature type="domain" description="4Fe-4S ferredoxin-type" evidence="9">
    <location>
        <begin position="237"/>
        <end position="266"/>
    </location>
</feature>
<dbReference type="Gene3D" id="3.30.70.20">
    <property type="match status" value="1"/>
</dbReference>
<evidence type="ECO:0000256" key="7">
    <source>
        <dbReference type="SAM" id="MobiDB-lite"/>
    </source>
</evidence>
<evidence type="ECO:0000256" key="2">
    <source>
        <dbReference type="ARBA" id="ARBA00022475"/>
    </source>
</evidence>
<evidence type="ECO:0000256" key="3">
    <source>
        <dbReference type="ARBA" id="ARBA00022723"/>
    </source>
</evidence>
<dbReference type="GO" id="GO:0005886">
    <property type="term" value="C:plasma membrane"/>
    <property type="evidence" value="ECO:0007669"/>
    <property type="project" value="UniProtKB-SubCell"/>
</dbReference>
<keyword evidence="3" id="KW-0479">Metal-binding</keyword>
<dbReference type="PANTHER" id="PTHR30224:SF4">
    <property type="entry name" value="ELECTRON TRANSPORT PROTEIN YCCM-RELATED"/>
    <property type="match status" value="1"/>
</dbReference>
<dbReference type="Pfam" id="PF13237">
    <property type="entry name" value="Fer4_10"/>
    <property type="match status" value="1"/>
</dbReference>